<evidence type="ECO:0008006" key="4">
    <source>
        <dbReference type="Google" id="ProtNLM"/>
    </source>
</evidence>
<dbReference type="EMBL" id="CDRZ01000039">
    <property type="protein sequence ID" value="CEO87900.1"/>
    <property type="molecule type" value="Genomic_DNA"/>
</dbReference>
<accession>A0A0B7MCV2</accession>
<evidence type="ECO:0000313" key="3">
    <source>
        <dbReference type="Proteomes" id="UP000046155"/>
    </source>
</evidence>
<feature type="transmembrane region" description="Helical" evidence="1">
    <location>
        <begin position="50"/>
        <end position="75"/>
    </location>
</feature>
<reference evidence="3" key="1">
    <citation type="submission" date="2015-01" db="EMBL/GenBank/DDBJ databases">
        <authorList>
            <person name="Manzoor Shahid"/>
            <person name="Zubair Saima"/>
        </authorList>
    </citation>
    <scope>NUCLEOTIDE SEQUENCE [LARGE SCALE GENOMIC DNA]</scope>
    <source>
        <strain evidence="3">Sp3</strain>
    </source>
</reference>
<feature type="transmembrane region" description="Helical" evidence="1">
    <location>
        <begin position="12"/>
        <end position="44"/>
    </location>
</feature>
<keyword evidence="3" id="KW-1185">Reference proteome</keyword>
<organism evidence="2 3">
    <name type="scientific">Syntrophaceticus schinkii</name>
    <dbReference type="NCBI Taxonomy" id="499207"/>
    <lineage>
        <taxon>Bacteria</taxon>
        <taxon>Bacillati</taxon>
        <taxon>Bacillota</taxon>
        <taxon>Clostridia</taxon>
        <taxon>Thermoanaerobacterales</taxon>
        <taxon>Thermoanaerobacterales Family III. Incertae Sedis</taxon>
        <taxon>Syntrophaceticus</taxon>
    </lineage>
</organism>
<dbReference type="Pfam" id="PF04306">
    <property type="entry name" value="DUF456"/>
    <property type="match status" value="1"/>
</dbReference>
<evidence type="ECO:0000256" key="1">
    <source>
        <dbReference type="SAM" id="Phobius"/>
    </source>
</evidence>
<keyword evidence="1" id="KW-0812">Transmembrane</keyword>
<gene>
    <name evidence="2" type="ORF">SSCH_1330020</name>
</gene>
<protein>
    <recommendedName>
        <fullName evidence="4">DUF456 domain-containing protein</fullName>
    </recommendedName>
</protein>
<dbReference type="AlphaFoldDB" id="A0A0B7MCV2"/>
<name>A0A0B7MCV2_9FIRM</name>
<proteinExistence type="predicted"/>
<feature type="transmembrane region" description="Helical" evidence="1">
    <location>
        <begin position="87"/>
        <end position="112"/>
    </location>
</feature>
<dbReference type="Proteomes" id="UP000046155">
    <property type="component" value="Unassembled WGS sequence"/>
</dbReference>
<dbReference type="PANTHER" id="PTHR39165:SF1">
    <property type="entry name" value="DUF456 DOMAIN-CONTAINING PROTEIN"/>
    <property type="match status" value="1"/>
</dbReference>
<keyword evidence="1" id="KW-1133">Transmembrane helix</keyword>
<dbReference type="PANTHER" id="PTHR39165">
    <property type="entry name" value="IG HYPOTHETICAL 17883"/>
    <property type="match status" value="1"/>
</dbReference>
<keyword evidence="1" id="KW-0472">Membrane</keyword>
<feature type="transmembrane region" description="Helical" evidence="1">
    <location>
        <begin position="132"/>
        <end position="159"/>
    </location>
</feature>
<dbReference type="InterPro" id="IPR007403">
    <property type="entry name" value="DUF456"/>
</dbReference>
<evidence type="ECO:0000313" key="2">
    <source>
        <dbReference type="EMBL" id="CEO87900.1"/>
    </source>
</evidence>
<sequence length="163" mass="17558">MGSVSNIIKIITIVILGAEVLISLLPIVPGIPIIYVTMLIYAIIDGFQQITPLFLVIMLFIAIFSFFIDNIVAWIGAKKYGGSRAGLWGAFFGGVIGVFINPLFGLLLGPFIGAIAAELIFSHRQFFDAVKVGIGTIVGIFGGCILKLLLSVFMVIAFITQVY</sequence>